<keyword evidence="3" id="KW-1185">Reference proteome</keyword>
<proteinExistence type="predicted"/>
<organism evidence="2 3">
    <name type="scientific">Piscinibacter sakaiensis</name>
    <name type="common">Ideonella sakaiensis</name>
    <dbReference type="NCBI Taxonomy" id="1547922"/>
    <lineage>
        <taxon>Bacteria</taxon>
        <taxon>Pseudomonadati</taxon>
        <taxon>Pseudomonadota</taxon>
        <taxon>Betaproteobacteria</taxon>
        <taxon>Burkholderiales</taxon>
        <taxon>Sphaerotilaceae</taxon>
        <taxon>Piscinibacter</taxon>
    </lineage>
</organism>
<accession>A0A0K8NW03</accession>
<feature type="compositionally biased region" description="Basic residues" evidence="1">
    <location>
        <begin position="28"/>
        <end position="39"/>
    </location>
</feature>
<dbReference type="RefSeq" id="WP_231637993.1">
    <property type="nucleotide sequence ID" value="NZ_BBYR01000007.1"/>
</dbReference>
<feature type="region of interest" description="Disordered" evidence="1">
    <location>
        <begin position="1"/>
        <end position="49"/>
    </location>
</feature>
<feature type="compositionally biased region" description="Low complexity" evidence="1">
    <location>
        <begin position="7"/>
        <end position="16"/>
    </location>
</feature>
<evidence type="ECO:0000313" key="3">
    <source>
        <dbReference type="Proteomes" id="UP000037660"/>
    </source>
</evidence>
<sequence length="313" mass="32620">MPNNIATPTPLRPARPTSRRHAPDTARRRAGRLVARRRAGGGSSARPAASGARRWAIAGAVVGSLAALVWNAPAQWLASAVGRASGQRVLLAEARGTVWSGSAVPVLSGGPGSREASTLPGRLAWQVRPAWSAGPALRVQLAQDCCLGAPATLTLRPGIGRIALSLEPAAEVIGEWPSAWLGGLGTPWNTLQLGGRLRLRSPGLRLESVQGRWQVDGRATLELDELSSRLSTLPVLGSYRLDLSGEPGTAGALLLLSTREGALQLSASGRWDASGVRLRGEARAAAPEHEAVLGNLLNIIGRRQGARSVLSIG</sequence>
<protein>
    <submittedName>
        <fullName evidence="2">General secretion pathway protein N</fullName>
    </submittedName>
</protein>
<dbReference type="EMBL" id="BBYR01000007">
    <property type="protein sequence ID" value="GAP34553.1"/>
    <property type="molecule type" value="Genomic_DNA"/>
</dbReference>
<dbReference type="STRING" id="1547922.ISF6_4728"/>
<evidence type="ECO:0000313" key="2">
    <source>
        <dbReference type="EMBL" id="GAP34553.1"/>
    </source>
</evidence>
<evidence type="ECO:0000256" key="1">
    <source>
        <dbReference type="SAM" id="MobiDB-lite"/>
    </source>
</evidence>
<reference evidence="2 3" key="2">
    <citation type="journal article" date="2016" name="Science">
        <title>A bacterium that degrades and assimilates poly(ethylene terephthalate).</title>
        <authorList>
            <person name="Yoshida S."/>
            <person name="Hiraga K."/>
            <person name="Takehana T."/>
            <person name="Taniguchi I."/>
            <person name="Yamaji H."/>
            <person name="Maeda Y."/>
            <person name="Toyohara K."/>
            <person name="Miyamoto K."/>
            <person name="Kimura Y."/>
            <person name="Oda K."/>
        </authorList>
    </citation>
    <scope>NUCLEOTIDE SEQUENCE [LARGE SCALE GENOMIC DNA]</scope>
    <source>
        <strain evidence="3">NBRC 110686 / TISTR 2288 / 201-F6</strain>
    </source>
</reference>
<dbReference type="Proteomes" id="UP000037660">
    <property type="component" value="Unassembled WGS sequence"/>
</dbReference>
<dbReference type="AlphaFoldDB" id="A0A0K8NW03"/>
<comment type="caution">
    <text evidence="2">The sequence shown here is derived from an EMBL/GenBank/DDBJ whole genome shotgun (WGS) entry which is preliminary data.</text>
</comment>
<name>A0A0K8NW03_PISS1</name>
<reference evidence="3" key="1">
    <citation type="submission" date="2015-07" db="EMBL/GenBank/DDBJ databases">
        <title>Discovery of a poly(ethylene terephthalate assimilation.</title>
        <authorList>
            <person name="Yoshida S."/>
            <person name="Hiraga K."/>
            <person name="Takehana T."/>
            <person name="Taniguchi I."/>
            <person name="Yamaji H."/>
            <person name="Maeda Y."/>
            <person name="Toyohara K."/>
            <person name="Miyamoto K."/>
            <person name="Kimura Y."/>
            <person name="Oda K."/>
        </authorList>
    </citation>
    <scope>NUCLEOTIDE SEQUENCE [LARGE SCALE GENOMIC DNA]</scope>
    <source>
        <strain evidence="3">NBRC 110686 / TISTR 2288 / 201-F6</strain>
    </source>
</reference>
<gene>
    <name evidence="2" type="ORF">ISF6_4728</name>
</gene>